<protein>
    <submittedName>
        <fullName evidence="3">Outer membrane biogenesis protein BamB</fullName>
    </submittedName>
</protein>
<organism evidence="3 4">
    <name type="scientific">Novipirellula galeiformis</name>
    <dbReference type="NCBI Taxonomy" id="2528004"/>
    <lineage>
        <taxon>Bacteria</taxon>
        <taxon>Pseudomonadati</taxon>
        <taxon>Planctomycetota</taxon>
        <taxon>Planctomycetia</taxon>
        <taxon>Pirellulales</taxon>
        <taxon>Pirellulaceae</taxon>
        <taxon>Novipirellula</taxon>
    </lineage>
</organism>
<name>A0A5C6CFV6_9BACT</name>
<proteinExistence type="predicted"/>
<feature type="chain" id="PRO_5022921564" evidence="1">
    <location>
        <begin position="24"/>
        <end position="451"/>
    </location>
</feature>
<evidence type="ECO:0000313" key="3">
    <source>
        <dbReference type="EMBL" id="TWU22126.1"/>
    </source>
</evidence>
<feature type="signal peptide" evidence="1">
    <location>
        <begin position="1"/>
        <end position="23"/>
    </location>
</feature>
<gene>
    <name evidence="3" type="ORF">Pla52o_31740</name>
</gene>
<dbReference type="InterPro" id="IPR018391">
    <property type="entry name" value="PQQ_b-propeller_rpt"/>
</dbReference>
<feature type="domain" description="Pyrrolo-quinoline quinone repeat" evidence="2">
    <location>
        <begin position="107"/>
        <end position="356"/>
    </location>
</feature>
<accession>A0A5C6CFV6</accession>
<dbReference type="InterPro" id="IPR002372">
    <property type="entry name" value="PQQ_rpt_dom"/>
</dbReference>
<dbReference type="EMBL" id="SJPT01000005">
    <property type="protein sequence ID" value="TWU22126.1"/>
    <property type="molecule type" value="Genomic_DNA"/>
</dbReference>
<keyword evidence="4" id="KW-1185">Reference proteome</keyword>
<evidence type="ECO:0000259" key="2">
    <source>
        <dbReference type="Pfam" id="PF13360"/>
    </source>
</evidence>
<dbReference type="AlphaFoldDB" id="A0A5C6CFV6"/>
<reference evidence="3 4" key="1">
    <citation type="submission" date="2019-02" db="EMBL/GenBank/DDBJ databases">
        <title>Deep-cultivation of Planctomycetes and their phenomic and genomic characterization uncovers novel biology.</title>
        <authorList>
            <person name="Wiegand S."/>
            <person name="Jogler M."/>
            <person name="Boedeker C."/>
            <person name="Pinto D."/>
            <person name="Vollmers J."/>
            <person name="Rivas-Marin E."/>
            <person name="Kohn T."/>
            <person name="Peeters S.H."/>
            <person name="Heuer A."/>
            <person name="Rast P."/>
            <person name="Oberbeckmann S."/>
            <person name="Bunk B."/>
            <person name="Jeske O."/>
            <person name="Meyerdierks A."/>
            <person name="Storesund J.E."/>
            <person name="Kallscheuer N."/>
            <person name="Luecker S."/>
            <person name="Lage O.M."/>
            <person name="Pohl T."/>
            <person name="Merkel B.J."/>
            <person name="Hornburger P."/>
            <person name="Mueller R.-W."/>
            <person name="Bruemmer F."/>
            <person name="Labrenz M."/>
            <person name="Spormann A.M."/>
            <person name="Op Den Camp H."/>
            <person name="Overmann J."/>
            <person name="Amann R."/>
            <person name="Jetten M.S.M."/>
            <person name="Mascher T."/>
            <person name="Medema M.H."/>
            <person name="Devos D.P."/>
            <person name="Kaster A.-K."/>
            <person name="Ovreas L."/>
            <person name="Rohde M."/>
            <person name="Galperin M.Y."/>
            <person name="Jogler C."/>
        </authorList>
    </citation>
    <scope>NUCLEOTIDE SEQUENCE [LARGE SCALE GENOMIC DNA]</scope>
    <source>
        <strain evidence="3 4">Pla52o</strain>
    </source>
</reference>
<dbReference type="Pfam" id="PF13360">
    <property type="entry name" value="PQQ_2"/>
    <property type="match status" value="1"/>
</dbReference>
<dbReference type="Gene3D" id="2.130.10.10">
    <property type="entry name" value="YVTN repeat-like/Quinoprotein amine dehydrogenase"/>
    <property type="match status" value="1"/>
</dbReference>
<dbReference type="PANTHER" id="PTHR34512:SF30">
    <property type="entry name" value="OUTER MEMBRANE PROTEIN ASSEMBLY FACTOR BAMB"/>
    <property type="match status" value="1"/>
</dbReference>
<evidence type="ECO:0000313" key="4">
    <source>
        <dbReference type="Proteomes" id="UP000316304"/>
    </source>
</evidence>
<dbReference type="InterPro" id="IPR015943">
    <property type="entry name" value="WD40/YVTN_repeat-like_dom_sf"/>
</dbReference>
<dbReference type="SMART" id="SM00564">
    <property type="entry name" value="PQQ"/>
    <property type="match status" value="5"/>
</dbReference>
<keyword evidence="1" id="KW-0732">Signal</keyword>
<dbReference type="InterPro" id="IPR011047">
    <property type="entry name" value="Quinoprotein_ADH-like_sf"/>
</dbReference>
<dbReference type="RefSeq" id="WP_197169251.1">
    <property type="nucleotide sequence ID" value="NZ_SJPT01000005.1"/>
</dbReference>
<dbReference type="PANTHER" id="PTHR34512">
    <property type="entry name" value="CELL SURFACE PROTEIN"/>
    <property type="match status" value="1"/>
</dbReference>
<sequence length="451" mass="48882" precursor="true">MILDTAAITIRSLLMLAVTSVLAGNVATADDWPQWMGPTRDGNYNETGLVDSIPAAGLPIKWRVPVEGGYAGPAVVGDRIYVMDYKRTKGTLVEEPAAKPELEGIERLLCLNATTGKQIWKYEYPCSYRISYPAGPRATPTVVDGIVAILGAQGDLSVLDAESGTLKWHINLPKKFNAETPTWGFAAHPLVTDGMVVTMVGGEGQAVVAFDQNTGDVKWKALTSTDAGYCPPSIIQAGGTTQLIAWHPQAVASLNPKTGETYWTVPLVPDYGMSISRPQRSGDYLFATGIKNKSLMLKLDANKPAVSELWSGTPKTSLSVSTMTPIIKDGLIFGTDEGVGALMAVKVEDGERIWQTYDPVRPENERRLPVGTAFITRHTPTGHYFLFGEEGHLSIADMDADGYHSRGQMKVLEPTQSSFGRKVVWSHPAYANQTAYVRNDNELVAVDLAKP</sequence>
<dbReference type="SUPFAM" id="SSF50998">
    <property type="entry name" value="Quinoprotein alcohol dehydrogenase-like"/>
    <property type="match status" value="1"/>
</dbReference>
<evidence type="ECO:0000256" key="1">
    <source>
        <dbReference type="SAM" id="SignalP"/>
    </source>
</evidence>
<dbReference type="Proteomes" id="UP000316304">
    <property type="component" value="Unassembled WGS sequence"/>
</dbReference>
<comment type="caution">
    <text evidence="3">The sequence shown here is derived from an EMBL/GenBank/DDBJ whole genome shotgun (WGS) entry which is preliminary data.</text>
</comment>